<evidence type="ECO:0000259" key="11">
    <source>
        <dbReference type="Pfam" id="PF02225"/>
    </source>
</evidence>
<dbReference type="SUPFAM" id="SSF53187">
    <property type="entry name" value="Zn-dependent exopeptidases"/>
    <property type="match status" value="1"/>
</dbReference>
<evidence type="ECO:0000256" key="8">
    <source>
        <dbReference type="ARBA" id="ARBA00022801"/>
    </source>
</evidence>
<dbReference type="PANTHER" id="PTHR12147">
    <property type="entry name" value="METALLOPEPTIDASE M28 FAMILY MEMBER"/>
    <property type="match status" value="1"/>
</dbReference>
<evidence type="ECO:0000256" key="7">
    <source>
        <dbReference type="ARBA" id="ARBA00022729"/>
    </source>
</evidence>
<evidence type="ECO:0000313" key="13">
    <source>
        <dbReference type="EMBL" id="KAL0958967.1"/>
    </source>
</evidence>
<dbReference type="Gene3D" id="3.40.630.10">
    <property type="entry name" value="Zn peptidases"/>
    <property type="match status" value="1"/>
</dbReference>
<dbReference type="EMBL" id="JASNQZ010000003">
    <property type="protein sequence ID" value="KAL0958967.1"/>
    <property type="molecule type" value="Genomic_DNA"/>
</dbReference>
<reference evidence="14" key="1">
    <citation type="submission" date="2024-06" db="EMBL/GenBank/DDBJ databases">
        <title>Multi-omics analyses provide insights into the biosynthesis of the anticancer antibiotic pleurotin in Hohenbuehelia grisea.</title>
        <authorList>
            <person name="Weaver J.A."/>
            <person name="Alberti F."/>
        </authorList>
    </citation>
    <scope>NUCLEOTIDE SEQUENCE [LARGE SCALE GENOMIC DNA]</scope>
    <source>
        <strain evidence="14">T-177</strain>
    </source>
</reference>
<evidence type="ECO:0000256" key="10">
    <source>
        <dbReference type="RuleBase" id="RU361240"/>
    </source>
</evidence>
<name>A0ABR3JV47_9AGAR</name>
<evidence type="ECO:0000259" key="12">
    <source>
        <dbReference type="Pfam" id="PF04389"/>
    </source>
</evidence>
<dbReference type="Proteomes" id="UP001556367">
    <property type="component" value="Unassembled WGS sequence"/>
</dbReference>
<organism evidence="13 14">
    <name type="scientific">Hohenbuehelia grisea</name>
    <dbReference type="NCBI Taxonomy" id="104357"/>
    <lineage>
        <taxon>Eukaryota</taxon>
        <taxon>Fungi</taxon>
        <taxon>Dikarya</taxon>
        <taxon>Basidiomycota</taxon>
        <taxon>Agaricomycotina</taxon>
        <taxon>Agaricomycetes</taxon>
        <taxon>Agaricomycetidae</taxon>
        <taxon>Agaricales</taxon>
        <taxon>Pleurotineae</taxon>
        <taxon>Pleurotaceae</taxon>
        <taxon>Hohenbuehelia</taxon>
    </lineage>
</organism>
<keyword evidence="4" id="KW-0031">Aminopeptidase</keyword>
<accession>A0ABR3JV47</accession>
<dbReference type="InterPro" id="IPR045175">
    <property type="entry name" value="M28_fam"/>
</dbReference>
<dbReference type="EC" id="3.4.-.-" evidence="10"/>
<evidence type="ECO:0000313" key="14">
    <source>
        <dbReference type="Proteomes" id="UP001556367"/>
    </source>
</evidence>
<evidence type="ECO:0000256" key="3">
    <source>
        <dbReference type="ARBA" id="ARBA00005957"/>
    </source>
</evidence>
<dbReference type="InterPro" id="IPR003137">
    <property type="entry name" value="PA_domain"/>
</dbReference>
<keyword evidence="6 10" id="KW-0479">Metal-binding</keyword>
<evidence type="ECO:0000256" key="6">
    <source>
        <dbReference type="ARBA" id="ARBA00022723"/>
    </source>
</evidence>
<dbReference type="InterPro" id="IPR041756">
    <property type="entry name" value="M28_SGAP-like"/>
</dbReference>
<dbReference type="Pfam" id="PF04389">
    <property type="entry name" value="Peptidase_M28"/>
    <property type="match status" value="1"/>
</dbReference>
<comment type="similarity">
    <text evidence="3">Belongs to the peptidase M28 family. M28A subfamily.</text>
</comment>
<feature type="chain" id="PRO_5045011286" description="Peptide hydrolase" evidence="10">
    <location>
        <begin position="18"/>
        <end position="500"/>
    </location>
</feature>
<dbReference type="Pfam" id="PF02225">
    <property type="entry name" value="PA"/>
    <property type="match status" value="1"/>
</dbReference>
<dbReference type="PANTHER" id="PTHR12147:SF26">
    <property type="entry name" value="PEPTIDASE M28 DOMAIN-CONTAINING PROTEIN"/>
    <property type="match status" value="1"/>
</dbReference>
<sequence>MKLSLSVALCLTSLALAQEEADASRWGWNNYVSSKSLQKNIKLPNILRHSHKLLEHSKLSNGTRAFGTKGHNATARYIKQLLDRTGYYNTELQSFPFFAWSGTSKFSADGKEYETRTATYGKAGEVTAPVVLAYATGCLAANFGPAIKGNIALIKRGDCDLGLKVAHAGTAGAAGVILYNNVPGSFSGTLGASPRPEGPYTPVGSISGEDGDALAASIAGGKAIVGTLIANVVAEDRWSSNVIATTKRGDQRNIVMAGAHSDSVPAGPGINDDGSGTAGLLELALQLPKFQVRNAVRFAWWTAEEVGLVGSRYYTAHLTPAQNQKIALYLNFDMIASPNGGFFILDGDGDTFGTSGPAGSDHIEQTFKDYFTSAKIQNGTAAFTGRSDYGPFLDAGIPAGGVNTGAEGIKTEQQAAWWGGKAGIAYDPCYHQACDGIENLDTNALLVNTKAAGHAIATYANTLRGIPRTRNQTVTRRSSSLHSELIGFDDGCKHDEDVKV</sequence>
<dbReference type="CDD" id="cd03876">
    <property type="entry name" value="M28_SGAP_like"/>
    <property type="match status" value="1"/>
</dbReference>
<feature type="domain" description="Peptidase M28" evidence="12">
    <location>
        <begin position="241"/>
        <end position="451"/>
    </location>
</feature>
<dbReference type="Gene3D" id="3.50.30.30">
    <property type="match status" value="1"/>
</dbReference>
<evidence type="ECO:0000256" key="9">
    <source>
        <dbReference type="ARBA" id="ARBA00022833"/>
    </source>
</evidence>
<dbReference type="InterPro" id="IPR007484">
    <property type="entry name" value="Peptidase_M28"/>
</dbReference>
<evidence type="ECO:0000256" key="2">
    <source>
        <dbReference type="ARBA" id="ARBA00005634"/>
    </source>
</evidence>
<protein>
    <recommendedName>
        <fullName evidence="10">Peptide hydrolase</fullName>
        <ecNumber evidence="10">3.4.-.-</ecNumber>
    </recommendedName>
</protein>
<dbReference type="InterPro" id="IPR046450">
    <property type="entry name" value="PA_dom_sf"/>
</dbReference>
<keyword evidence="8 10" id="KW-0378">Hydrolase</keyword>
<comment type="similarity">
    <text evidence="2">Belongs to the peptidase M28 family. M28B subfamily.</text>
</comment>
<gene>
    <name evidence="13" type="ORF">HGRIS_014279</name>
</gene>
<evidence type="ECO:0000256" key="1">
    <source>
        <dbReference type="ARBA" id="ARBA00001947"/>
    </source>
</evidence>
<feature type="domain" description="PA" evidence="11">
    <location>
        <begin position="126"/>
        <end position="214"/>
    </location>
</feature>
<feature type="signal peptide" evidence="10">
    <location>
        <begin position="1"/>
        <end position="17"/>
    </location>
</feature>
<comment type="caution">
    <text evidence="13">The sequence shown here is derived from an EMBL/GenBank/DDBJ whole genome shotgun (WGS) entry which is preliminary data.</text>
</comment>
<keyword evidence="9 10" id="KW-0862">Zinc</keyword>
<proteinExistence type="inferred from homology"/>
<keyword evidence="7 10" id="KW-0732">Signal</keyword>
<keyword evidence="14" id="KW-1185">Reference proteome</keyword>
<evidence type="ECO:0000256" key="4">
    <source>
        <dbReference type="ARBA" id="ARBA00022438"/>
    </source>
</evidence>
<evidence type="ECO:0000256" key="5">
    <source>
        <dbReference type="ARBA" id="ARBA00022670"/>
    </source>
</evidence>
<keyword evidence="5 10" id="KW-0645">Protease</keyword>
<comment type="cofactor">
    <cofactor evidence="1">
        <name>Zn(2+)</name>
        <dbReference type="ChEBI" id="CHEBI:29105"/>
    </cofactor>
</comment>
<dbReference type="SUPFAM" id="SSF52025">
    <property type="entry name" value="PA domain"/>
    <property type="match status" value="1"/>
</dbReference>